<dbReference type="Pfam" id="PF23009">
    <property type="entry name" value="UBC_like"/>
    <property type="match status" value="1"/>
</dbReference>
<dbReference type="InterPro" id="IPR054477">
    <property type="entry name" value="LTN1_E3_ligase_6th"/>
</dbReference>
<evidence type="ECO:0000256" key="15">
    <source>
        <dbReference type="PROSITE-ProRule" id="PRU00175"/>
    </source>
</evidence>
<dbReference type="InterPro" id="IPR016024">
    <property type="entry name" value="ARM-type_fold"/>
</dbReference>
<dbReference type="SUPFAM" id="SSF57850">
    <property type="entry name" value="RING/U-box"/>
    <property type="match status" value="1"/>
</dbReference>
<protein>
    <recommendedName>
        <fullName evidence="6 16">E3 ubiquitin-protein ligase listerin</fullName>
        <ecNumber evidence="5 16">2.3.2.27</ecNumber>
    </recommendedName>
    <alternativeName>
        <fullName evidence="14 16">RING-type E3 ubiquitin transferase listerin</fullName>
    </alternativeName>
</protein>
<gene>
    <name evidence="19" type="ORF">ODALV1_LOCUS8466</name>
</gene>
<evidence type="ECO:0000256" key="1">
    <source>
        <dbReference type="ARBA" id="ARBA00000900"/>
    </source>
</evidence>
<proteinExistence type="inferred from homology"/>
<feature type="region of interest" description="Disordered" evidence="17">
    <location>
        <begin position="1"/>
        <end position="26"/>
    </location>
</feature>
<evidence type="ECO:0000259" key="18">
    <source>
        <dbReference type="PROSITE" id="PS50089"/>
    </source>
</evidence>
<evidence type="ECO:0000256" key="8">
    <source>
        <dbReference type="ARBA" id="ARBA00022679"/>
    </source>
</evidence>
<keyword evidence="11 15" id="KW-0863">Zinc-finger</keyword>
<feature type="region of interest" description="Disordered" evidence="17">
    <location>
        <begin position="113"/>
        <end position="140"/>
    </location>
</feature>
<feature type="domain" description="RING-type" evidence="18">
    <location>
        <begin position="1511"/>
        <end position="1558"/>
    </location>
</feature>
<comment type="caution">
    <text evidence="19">The sequence shown here is derived from an EMBL/GenBank/DDBJ whole genome shotgun (WGS) entry which is preliminary data.</text>
</comment>
<feature type="compositionally biased region" description="Acidic residues" evidence="17">
    <location>
        <begin position="274"/>
        <end position="285"/>
    </location>
</feature>
<evidence type="ECO:0000256" key="2">
    <source>
        <dbReference type="ARBA" id="ARBA00004514"/>
    </source>
</evidence>
<evidence type="ECO:0000256" key="4">
    <source>
        <dbReference type="ARBA" id="ARBA00007997"/>
    </source>
</evidence>
<dbReference type="EC" id="2.3.2.27" evidence="5 16"/>
<dbReference type="Pfam" id="PF22958">
    <property type="entry name" value="Ltn1_1st"/>
    <property type="match status" value="1"/>
</dbReference>
<evidence type="ECO:0000256" key="14">
    <source>
        <dbReference type="ARBA" id="ARBA00032366"/>
    </source>
</evidence>
<keyword evidence="20" id="KW-1185">Reference proteome</keyword>
<dbReference type="PANTHER" id="PTHR12389:SF0">
    <property type="entry name" value="E3 UBIQUITIN-PROTEIN LIGASE LISTERIN"/>
    <property type="match status" value="1"/>
</dbReference>
<reference evidence="19 20" key="1">
    <citation type="submission" date="2024-08" db="EMBL/GenBank/DDBJ databases">
        <authorList>
            <person name="Cucini C."/>
            <person name="Frati F."/>
        </authorList>
    </citation>
    <scope>NUCLEOTIDE SEQUENCE [LARGE SCALE GENOMIC DNA]</scope>
</reference>
<evidence type="ECO:0000313" key="19">
    <source>
        <dbReference type="EMBL" id="CAL8093289.1"/>
    </source>
</evidence>
<keyword evidence="10" id="KW-0677">Repeat</keyword>
<evidence type="ECO:0000313" key="20">
    <source>
        <dbReference type="Proteomes" id="UP001642540"/>
    </source>
</evidence>
<evidence type="ECO:0000256" key="11">
    <source>
        <dbReference type="ARBA" id="ARBA00022771"/>
    </source>
</evidence>
<evidence type="ECO:0000256" key="13">
    <source>
        <dbReference type="ARBA" id="ARBA00022833"/>
    </source>
</evidence>
<dbReference type="InterPro" id="IPR054478">
    <property type="entry name" value="LTN1_UBC"/>
</dbReference>
<evidence type="ECO:0000256" key="3">
    <source>
        <dbReference type="ARBA" id="ARBA00004906"/>
    </source>
</evidence>
<dbReference type="InterPro" id="IPR054476">
    <property type="entry name" value="Ltn1_N"/>
</dbReference>
<evidence type="ECO:0000256" key="16">
    <source>
        <dbReference type="RuleBase" id="RU367090"/>
    </source>
</evidence>
<keyword evidence="12 16" id="KW-0833">Ubl conjugation pathway</keyword>
<dbReference type="InterPro" id="IPR013083">
    <property type="entry name" value="Znf_RING/FYVE/PHD"/>
</dbReference>
<dbReference type="SUPFAM" id="SSF48371">
    <property type="entry name" value="ARM repeat"/>
    <property type="match status" value="1"/>
</dbReference>
<keyword evidence="8 16" id="KW-0808">Transferase</keyword>
<comment type="function">
    <text evidence="16">E3 ubiquitin-protein ligase. Component of the ribosome quality control complex (RQC), a ribosome-associated complex that mediates ubiquitination and extraction of incompletely synthesized nascent chains for proteasomal degradation.</text>
</comment>
<evidence type="ECO:0000256" key="9">
    <source>
        <dbReference type="ARBA" id="ARBA00022723"/>
    </source>
</evidence>
<keyword evidence="13 16" id="KW-0862">Zinc</keyword>
<accession>A0ABP1Q8B8</accession>
<dbReference type="PROSITE" id="PS50089">
    <property type="entry name" value="ZF_RING_2"/>
    <property type="match status" value="1"/>
</dbReference>
<dbReference type="PANTHER" id="PTHR12389">
    <property type="entry name" value="ZINC FINGER PROTEIN 294"/>
    <property type="match status" value="1"/>
</dbReference>
<name>A0ABP1Q8B8_9HEXA</name>
<comment type="subcellular location">
    <subcellularLocation>
        <location evidence="2">Cytoplasm</location>
        <location evidence="2">Cytosol</location>
    </subcellularLocation>
</comment>
<comment type="catalytic activity">
    <reaction evidence="1 16">
        <text>S-ubiquitinyl-[E2 ubiquitin-conjugating enzyme]-L-cysteine + [acceptor protein]-L-lysine = [E2 ubiquitin-conjugating enzyme]-L-cysteine + N(6)-ubiquitinyl-[acceptor protein]-L-lysine.</text>
        <dbReference type="EC" id="2.3.2.27"/>
    </reaction>
</comment>
<dbReference type="InterPro" id="IPR039804">
    <property type="entry name" value="RING-CH-C4HC3_LTN1"/>
</dbReference>
<feature type="compositionally biased region" description="Basic residues" evidence="17">
    <location>
        <begin position="259"/>
        <end position="268"/>
    </location>
</feature>
<dbReference type="InterPro" id="IPR001841">
    <property type="entry name" value="Znf_RING"/>
</dbReference>
<organism evidence="19 20">
    <name type="scientific">Orchesella dallaii</name>
    <dbReference type="NCBI Taxonomy" id="48710"/>
    <lineage>
        <taxon>Eukaryota</taxon>
        <taxon>Metazoa</taxon>
        <taxon>Ecdysozoa</taxon>
        <taxon>Arthropoda</taxon>
        <taxon>Hexapoda</taxon>
        <taxon>Collembola</taxon>
        <taxon>Entomobryomorpha</taxon>
        <taxon>Entomobryoidea</taxon>
        <taxon>Orchesellidae</taxon>
        <taxon>Orchesellinae</taxon>
        <taxon>Orchesella</taxon>
    </lineage>
</organism>
<evidence type="ECO:0000256" key="12">
    <source>
        <dbReference type="ARBA" id="ARBA00022786"/>
    </source>
</evidence>
<dbReference type="InterPro" id="IPR039795">
    <property type="entry name" value="LTN1/Rkr1"/>
</dbReference>
<keyword evidence="7" id="KW-0963">Cytoplasm</keyword>
<comment type="pathway">
    <text evidence="3 16">Protein modification; protein ubiquitination.</text>
</comment>
<dbReference type="EMBL" id="CAXLJM020000026">
    <property type="protein sequence ID" value="CAL8093289.1"/>
    <property type="molecule type" value="Genomic_DNA"/>
</dbReference>
<evidence type="ECO:0000256" key="6">
    <source>
        <dbReference type="ARBA" id="ARBA00017157"/>
    </source>
</evidence>
<evidence type="ECO:0000256" key="7">
    <source>
        <dbReference type="ARBA" id="ARBA00022490"/>
    </source>
</evidence>
<evidence type="ECO:0000256" key="5">
    <source>
        <dbReference type="ARBA" id="ARBA00012483"/>
    </source>
</evidence>
<feature type="region of interest" description="Disordered" evidence="17">
    <location>
        <begin position="255"/>
        <end position="298"/>
    </location>
</feature>
<dbReference type="Pfam" id="PF22999">
    <property type="entry name" value="LTN1_E3_ligase_6th"/>
    <property type="match status" value="1"/>
</dbReference>
<keyword evidence="9 16" id="KW-0479">Metal-binding</keyword>
<dbReference type="Gene3D" id="3.30.40.10">
    <property type="entry name" value="Zinc/RING finger domain, C3HC4 (zinc finger)"/>
    <property type="match status" value="1"/>
</dbReference>
<comment type="similarity">
    <text evidence="4 16">Belongs to the LTN1 family.</text>
</comment>
<evidence type="ECO:0000256" key="17">
    <source>
        <dbReference type="SAM" id="MobiDB-lite"/>
    </source>
</evidence>
<dbReference type="CDD" id="cd16491">
    <property type="entry name" value="RING-CH-C4HC3_LTN1"/>
    <property type="match status" value="1"/>
</dbReference>
<sequence>MGKDSKHQRTKGGVQPSSASRTAELLEKAGASAQPLTFLAAAAELRQDFSAFSSSVLPSISTGSPVHNSILANVLIDEDLPPEVRLIFRKLQKKDATTKIKALAELSQLLETTSASDRDDNGSSADDGSGDNKTSGGGDSQDLAKIILPQWSKCFPKLTVDDSRKVRELTQSTHANICKAVGRNLAPYLKQLMPHWYLAQFDIYGVAASAAKKSYVTVFPNVKKQEDVIKFCIAEIMANISNNLDTVFRVRKASAPQKDKKKGGKKKGQAGQSQEEEQPTTEVEEVKELPSSAASGDSESFEIRTTFASLQGIISLLQQQLANEEFLEFVFGNDGVFWDGAEATKDILIRRSCFDLLSTFVASTAEVENAPEVSIPAGRCTKLMNSALSATQREILPSVWNTFLTLTLKGVLKDAHLAQRQLLTCCRNGFYSNASHIGPSVLPLLARIWESLPTDDKKSEFAVELTKNFIKGYETERSNFEKAAILRTFAETIGFLMKNGVCDIDTTHKFIFDNLKNIHNEFPKLLGALVKDVSFFKTLTEKAISANIMNTKEYGDFVVGLVKQPTSLFSDVQPSRRGVKFRDEENSEAEDVTQQSFEILTDQKQKFLQDFVQTCTSTHSYVALSIVSRQFRHVSLWSLVNISDLDLSKEDSKCIRLRLSLDLIELHPDNPQILGIFSDQFEFFKEPSDLAVFLKELNNFGHLPPIKKWIRMSVFTDVIESTLNAAELCEPELLTVLKFVLKDIFPDKFITSICTILVGRMDWDTTFFENFARIMAYSKFKVDISEVYGKFWEVFLLKTVKASEDVSLELAESVCIRNYKILPMSYLMEKLEKQLELCKTVKQIDSLVEVCRKLELGDDDIELAIKMASLNIKSELLVFSGFSYADVSHDALDQVPKFGSPHLSIILKSIFHGRFVQNNEAVEDLISPLINVLYAQSITRVWTEIEKSEYFDHLSEDLTQELDVISSRLIESIYAKPNVWKEFKNKLDKSTLSQDPIWTSRLPIRILLEYCDKSEIKYELGRPNQQSVGEIKEQAENILNNFSVNIFQVKENVAWMTDKRSQNADDFEFEALFRHTKNKSLMNKLLLITLELLDKVDAEHEEFLSTGACWIEAWLKHTKNLETNSKLHLLWVSNLARAVRIIGDRARALDKVCPKFLQEYLEFHCAQIYPIIYALYIQLNELSSHSFWTMQALYNVSGALATMPATTLAFIEPDAVKICDTFSNILGNGVNLPTRITAYRVLRKVKYDIGEAKDLPIIPPGIDDIIKTLMDKITIPENEELGSHRQSYEEERRYLVSYLLIWDALLKIQQSSNEFASYVRDQDHLLKPFLNTLFFSESIPLENGTSKCFDTDPVLVPGTKINLLHLSCSVLQRALRNLPYTVRWWWNNHVTKQRDRVFVEKYVVKHLSSKLAAEELGGVKLREGIDDNVTVQCHSGCNELVAHYKIEETNVTLTISLPLNHPLGPVTVKISDKKLHAKVSQLLNTRSHSLSAGLKLWKENLDGLYKDVDECAICFFILHHVTKQTPKLACKTCRKKFHAACLYKWFSTSNKSECPLCRNLF</sequence>
<comment type="subunit">
    <text evidence="16">Component of the ribosome quality control complex (RQC).</text>
</comment>
<evidence type="ECO:0000256" key="10">
    <source>
        <dbReference type="ARBA" id="ARBA00022737"/>
    </source>
</evidence>
<dbReference type="Proteomes" id="UP001642540">
    <property type="component" value="Unassembled WGS sequence"/>
</dbReference>